<sequence>MNTQTTTVENHRQGLNRRLVTFLFLAGIFLGALDHGIVGPALSTIFTTFQVSSSWGVWSFTIYTLVFAISIPVLAKLSDRFGRKETFQFGIAAFALGSLIAALAPNFLVFLLGRAVQAVGAGGIFPITAAQIAATYPPEERGKAMGWIGIAFGSGTILGPLAGGWIISSWDWQWIFLINLPLSVIIFLLMGRYKPVQQTVKQPVDWMGIALLGGVIFSAMTGISSGNGWLLLIALALLLALVRIERKQTDPVLNVSYFTNPHSLFVLLASLVSGFVMAAANTLLPLYSETVLGLAKGASGVSIIPLAIATMTASLAGGILTDKWGASRVLLGGFLLTAISGLSLAFAVDGMILYLITIVLMGFGIGVIVGAPLNILILRAAAPREMGAAVGYVSLFRSMGSTLGPTVAGLMLDRFADGFSYLYSISALASLLGLLLIGALLKSRVEN</sequence>
<feature type="transmembrane region" description="Helical" evidence="6">
    <location>
        <begin position="329"/>
        <end position="348"/>
    </location>
</feature>
<dbReference type="PRINTS" id="PR01036">
    <property type="entry name" value="TCRTETB"/>
</dbReference>
<evidence type="ECO:0000256" key="4">
    <source>
        <dbReference type="ARBA" id="ARBA00022989"/>
    </source>
</evidence>
<evidence type="ECO:0000313" key="10">
    <source>
        <dbReference type="Proteomes" id="UP000595847"/>
    </source>
</evidence>
<dbReference type="EMBL" id="CP066308">
    <property type="protein sequence ID" value="QQE75398.1"/>
    <property type="molecule type" value="Genomic_DNA"/>
</dbReference>
<dbReference type="GO" id="GO:0005886">
    <property type="term" value="C:plasma membrane"/>
    <property type="evidence" value="ECO:0007669"/>
    <property type="project" value="UniProtKB-SubCell"/>
</dbReference>
<reference evidence="9" key="2">
    <citation type="submission" date="2021-04" db="EMBL/GenBank/DDBJ databases">
        <title>Brevibacillus composti FJAT-54423, complete genome.</title>
        <authorList>
            <person name="Tang R."/>
        </authorList>
    </citation>
    <scope>NUCLEOTIDE SEQUENCE</scope>
    <source>
        <strain evidence="9">FJAT-54424</strain>
    </source>
</reference>
<dbReference type="PANTHER" id="PTHR23501:SF190">
    <property type="entry name" value="MAJOR FACILITATOR SUPERFAMILY MFS_1"/>
    <property type="match status" value="1"/>
</dbReference>
<evidence type="ECO:0000313" key="8">
    <source>
        <dbReference type="EMBL" id="QQE75398.1"/>
    </source>
</evidence>
<evidence type="ECO:0000256" key="6">
    <source>
        <dbReference type="SAM" id="Phobius"/>
    </source>
</evidence>
<name>A0A7T5EMQ0_9BACL</name>
<dbReference type="InterPro" id="IPR036259">
    <property type="entry name" value="MFS_trans_sf"/>
</dbReference>
<feature type="transmembrane region" description="Helical" evidence="6">
    <location>
        <begin position="299"/>
        <end position="320"/>
    </location>
</feature>
<proteinExistence type="predicted"/>
<keyword evidence="4 6" id="KW-1133">Transmembrane helix</keyword>
<keyword evidence="11" id="KW-1185">Reference proteome</keyword>
<feature type="transmembrane region" description="Helical" evidence="6">
    <location>
        <begin position="354"/>
        <end position="377"/>
    </location>
</feature>
<dbReference type="SUPFAM" id="SSF103473">
    <property type="entry name" value="MFS general substrate transporter"/>
    <property type="match status" value="1"/>
</dbReference>
<keyword evidence="3 6" id="KW-0812">Transmembrane</keyword>
<feature type="transmembrane region" description="Helical" evidence="6">
    <location>
        <begin position="418"/>
        <end position="441"/>
    </location>
</feature>
<feature type="transmembrane region" description="Helical" evidence="6">
    <location>
        <begin position="20"/>
        <end position="43"/>
    </location>
</feature>
<feature type="transmembrane region" description="Helical" evidence="6">
    <location>
        <begin position="264"/>
        <end position="287"/>
    </location>
</feature>
<feature type="transmembrane region" description="Helical" evidence="6">
    <location>
        <begin position="226"/>
        <end position="244"/>
    </location>
</feature>
<keyword evidence="2" id="KW-0813">Transport</keyword>
<dbReference type="Gene3D" id="1.20.1250.20">
    <property type="entry name" value="MFS general substrate transporter like domains"/>
    <property type="match status" value="1"/>
</dbReference>
<feature type="transmembrane region" description="Helical" evidence="6">
    <location>
        <begin position="115"/>
        <end position="134"/>
    </location>
</feature>
<dbReference type="Proteomes" id="UP000677234">
    <property type="component" value="Chromosome"/>
</dbReference>
<dbReference type="KEGG" id="bcop:JD108_05620"/>
<organism evidence="8 10">
    <name type="scientific">Brevibacillus composti</name>
    <dbReference type="NCBI Taxonomy" id="2796470"/>
    <lineage>
        <taxon>Bacteria</taxon>
        <taxon>Bacillati</taxon>
        <taxon>Bacillota</taxon>
        <taxon>Bacilli</taxon>
        <taxon>Bacillales</taxon>
        <taxon>Paenibacillaceae</taxon>
        <taxon>Brevibacillus</taxon>
    </lineage>
</organism>
<comment type="subcellular location">
    <subcellularLocation>
        <location evidence="1">Cell membrane</location>
        <topology evidence="1">Multi-pass membrane protein</topology>
    </subcellularLocation>
</comment>
<dbReference type="GO" id="GO:0022857">
    <property type="term" value="F:transmembrane transporter activity"/>
    <property type="evidence" value="ECO:0007669"/>
    <property type="project" value="InterPro"/>
</dbReference>
<evidence type="ECO:0000259" key="7">
    <source>
        <dbReference type="PROSITE" id="PS50850"/>
    </source>
</evidence>
<dbReference type="InterPro" id="IPR005829">
    <property type="entry name" value="Sugar_transporter_CS"/>
</dbReference>
<dbReference type="PROSITE" id="PS50850">
    <property type="entry name" value="MFS"/>
    <property type="match status" value="1"/>
</dbReference>
<feature type="transmembrane region" description="Helical" evidence="6">
    <location>
        <begin position="87"/>
        <end position="109"/>
    </location>
</feature>
<dbReference type="Pfam" id="PF07690">
    <property type="entry name" value="MFS_1"/>
    <property type="match status" value="1"/>
</dbReference>
<dbReference type="AlphaFoldDB" id="A0A7T5EMQ0"/>
<dbReference type="Proteomes" id="UP000595847">
    <property type="component" value="Chromosome"/>
</dbReference>
<dbReference type="EMBL" id="CP073708">
    <property type="protein sequence ID" value="QUO42424.1"/>
    <property type="molecule type" value="Genomic_DNA"/>
</dbReference>
<evidence type="ECO:0000256" key="3">
    <source>
        <dbReference type="ARBA" id="ARBA00022692"/>
    </source>
</evidence>
<protein>
    <submittedName>
        <fullName evidence="8">MFS transporter</fullName>
    </submittedName>
</protein>
<accession>A0A7T5EMQ0</accession>
<dbReference type="InterPro" id="IPR020846">
    <property type="entry name" value="MFS_dom"/>
</dbReference>
<feature type="transmembrane region" description="Helical" evidence="6">
    <location>
        <begin position="389"/>
        <end position="412"/>
    </location>
</feature>
<evidence type="ECO:0000313" key="9">
    <source>
        <dbReference type="EMBL" id="QUO42424.1"/>
    </source>
</evidence>
<dbReference type="CDD" id="cd17321">
    <property type="entry name" value="MFS_MMR_MDR_like"/>
    <property type="match status" value="1"/>
</dbReference>
<feature type="domain" description="Major facilitator superfamily (MFS) profile" evidence="7">
    <location>
        <begin position="20"/>
        <end position="445"/>
    </location>
</feature>
<dbReference type="InterPro" id="IPR011701">
    <property type="entry name" value="MFS"/>
</dbReference>
<keyword evidence="5 6" id="KW-0472">Membrane</keyword>
<feature type="transmembrane region" description="Helical" evidence="6">
    <location>
        <begin position="172"/>
        <end position="191"/>
    </location>
</feature>
<evidence type="ECO:0000313" key="11">
    <source>
        <dbReference type="Proteomes" id="UP000677234"/>
    </source>
</evidence>
<evidence type="ECO:0000256" key="2">
    <source>
        <dbReference type="ARBA" id="ARBA00022448"/>
    </source>
</evidence>
<reference evidence="8 10" key="1">
    <citation type="submission" date="2020-12" db="EMBL/GenBank/DDBJ databases">
        <title>strain FJAT-54423T represents a novel species of the genus Brevibacillus.</title>
        <authorList>
            <person name="Tang R."/>
        </authorList>
    </citation>
    <scope>NUCLEOTIDE SEQUENCE [LARGE SCALE GENOMIC DNA]</scope>
    <source>
        <strain evidence="8 10">FJAT-54423</strain>
    </source>
</reference>
<gene>
    <name evidence="8" type="ORF">JD108_05620</name>
    <name evidence="9" type="ORF">KDJ56_05300</name>
</gene>
<dbReference type="Gene3D" id="1.20.1720.10">
    <property type="entry name" value="Multidrug resistance protein D"/>
    <property type="match status" value="1"/>
</dbReference>
<evidence type="ECO:0000256" key="5">
    <source>
        <dbReference type="ARBA" id="ARBA00023136"/>
    </source>
</evidence>
<dbReference type="PANTHER" id="PTHR23501">
    <property type="entry name" value="MAJOR FACILITATOR SUPERFAMILY"/>
    <property type="match status" value="1"/>
</dbReference>
<feature type="transmembrane region" description="Helical" evidence="6">
    <location>
        <begin position="203"/>
        <end position="220"/>
    </location>
</feature>
<evidence type="ECO:0000256" key="1">
    <source>
        <dbReference type="ARBA" id="ARBA00004651"/>
    </source>
</evidence>
<dbReference type="RefSeq" id="WP_198828926.1">
    <property type="nucleotide sequence ID" value="NZ_CP066308.1"/>
</dbReference>
<feature type="transmembrane region" description="Helical" evidence="6">
    <location>
        <begin position="146"/>
        <end position="166"/>
    </location>
</feature>
<dbReference type="PROSITE" id="PS00216">
    <property type="entry name" value="SUGAR_TRANSPORT_1"/>
    <property type="match status" value="1"/>
</dbReference>
<feature type="transmembrane region" description="Helical" evidence="6">
    <location>
        <begin position="55"/>
        <end position="75"/>
    </location>
</feature>